<dbReference type="InterPro" id="IPR050789">
    <property type="entry name" value="Diverse_Enzym_Activities"/>
</dbReference>
<dbReference type="Pfam" id="PF00144">
    <property type="entry name" value="Beta-lactamase"/>
    <property type="match status" value="1"/>
</dbReference>
<dbReference type="EMBL" id="FNZF01000001">
    <property type="protein sequence ID" value="SEI86729.1"/>
    <property type="molecule type" value="Genomic_DNA"/>
</dbReference>
<dbReference type="InterPro" id="IPR001466">
    <property type="entry name" value="Beta-lactam-related"/>
</dbReference>
<protein>
    <submittedName>
        <fullName evidence="4">CubicO group peptidase, beta-lactamase class C family</fullName>
    </submittedName>
</protein>
<organism evidence="4 5">
    <name type="scientific">Bhargavaea ginsengi</name>
    <dbReference type="NCBI Taxonomy" id="426757"/>
    <lineage>
        <taxon>Bacteria</taxon>
        <taxon>Bacillati</taxon>
        <taxon>Bacillota</taxon>
        <taxon>Bacilli</taxon>
        <taxon>Bacillales</taxon>
        <taxon>Caryophanaceae</taxon>
        <taxon>Bhargavaea</taxon>
    </lineage>
</organism>
<dbReference type="SUPFAM" id="SSF56601">
    <property type="entry name" value="beta-lactamase/transpeptidase-like"/>
    <property type="match status" value="1"/>
</dbReference>
<dbReference type="PANTHER" id="PTHR43283:SF11">
    <property type="entry name" value="BETA-LACTAMASE-RELATED DOMAIN-CONTAINING PROTEIN"/>
    <property type="match status" value="1"/>
</dbReference>
<sequence length="548" mass="59644">MLKVTKKARVAAVLAGTMALGIVFAMPVTAGGGAVNKHWDRPGAMSPVLHPGSVKGAGMVQAPLDSIDGEIGQSIADRTFPGAVVFVARNGHVVKHEAYGHSALYTDDQFTEMDEPVAMTEETIFDLASISKIFTTTAAMKLYEQGLFSLDDPVAVYIPEFADNGKEDVTIRQLMTHTSGFTAWVPLYSQGDTRDDRLDIAHRHPLANSPGTKYTYSDLNMITLGSLVERLSGKRLDEFIQDEITGPLGMKDTMYNPPAELQHRIAATEYQPALGRGIVWGSVHDENAWSLDGVAGHAGVFSTATDLAKFAHMFLNDGRYGGKRILKPETVRLLEENQIPGFPGNDHGLGWELNQGWYMDALADSGTAGHTGYTGTSIAVSKKNQTIAILLTNRVHPSRNTISLNTIRRTVARHVADAIPAPLPKHDEMWFSGYGDQLDRTLGFQLNDEAAELSFDSWHRIEDGSDFGRVEVSADGENWTELASLTGNGGGDMERVTAELPEGTEFVRFRYDTDASVNGRGWYVGNVLADGEAVEPAGHTEGWALRDH</sequence>
<dbReference type="RefSeq" id="WP_092049896.1">
    <property type="nucleotide sequence ID" value="NZ_FNZF01000001.1"/>
</dbReference>
<feature type="domain" description="Beta-lactamase-related" evidence="3">
    <location>
        <begin position="71"/>
        <end position="406"/>
    </location>
</feature>
<dbReference type="AlphaFoldDB" id="A0A1H6U335"/>
<dbReference type="Proteomes" id="UP000199200">
    <property type="component" value="Unassembled WGS sequence"/>
</dbReference>
<evidence type="ECO:0000313" key="5">
    <source>
        <dbReference type="Proteomes" id="UP000199200"/>
    </source>
</evidence>
<dbReference type="Gene3D" id="3.40.710.10">
    <property type="entry name" value="DD-peptidase/beta-lactamase superfamily"/>
    <property type="match status" value="1"/>
</dbReference>
<evidence type="ECO:0000256" key="2">
    <source>
        <dbReference type="SAM" id="SignalP"/>
    </source>
</evidence>
<keyword evidence="2" id="KW-0732">Signal</keyword>
<evidence type="ECO:0000256" key="1">
    <source>
        <dbReference type="ARBA" id="ARBA00022801"/>
    </source>
</evidence>
<dbReference type="OrthoDB" id="9770183at2"/>
<dbReference type="Pfam" id="PF20773">
    <property type="entry name" value="InhA-like_MAM"/>
    <property type="match status" value="1"/>
</dbReference>
<dbReference type="PANTHER" id="PTHR43283">
    <property type="entry name" value="BETA-LACTAMASE-RELATED"/>
    <property type="match status" value="1"/>
</dbReference>
<feature type="chain" id="PRO_5011519514" evidence="2">
    <location>
        <begin position="26"/>
        <end position="548"/>
    </location>
</feature>
<dbReference type="InterPro" id="IPR012338">
    <property type="entry name" value="Beta-lactam/transpept-like"/>
</dbReference>
<name>A0A1H6U335_9BACL</name>
<feature type="signal peptide" evidence="2">
    <location>
        <begin position="1"/>
        <end position="25"/>
    </location>
</feature>
<evidence type="ECO:0000259" key="3">
    <source>
        <dbReference type="Pfam" id="PF00144"/>
    </source>
</evidence>
<dbReference type="GO" id="GO:0016787">
    <property type="term" value="F:hydrolase activity"/>
    <property type="evidence" value="ECO:0007669"/>
    <property type="project" value="UniProtKB-KW"/>
</dbReference>
<keyword evidence="1" id="KW-0378">Hydrolase</keyword>
<keyword evidence="5" id="KW-1185">Reference proteome</keyword>
<accession>A0A1H6U335</accession>
<reference evidence="5" key="1">
    <citation type="submission" date="2016-10" db="EMBL/GenBank/DDBJ databases">
        <authorList>
            <person name="Varghese N."/>
            <person name="Submissions S."/>
        </authorList>
    </citation>
    <scope>NUCLEOTIDE SEQUENCE [LARGE SCALE GENOMIC DNA]</scope>
    <source>
        <strain evidence="5">CGMCC 1.6763</strain>
    </source>
</reference>
<proteinExistence type="predicted"/>
<gene>
    <name evidence="4" type="ORF">SAMN04488127_0659</name>
</gene>
<evidence type="ECO:0000313" key="4">
    <source>
        <dbReference type="EMBL" id="SEI86729.1"/>
    </source>
</evidence>
<dbReference type="STRING" id="426757.SAMN04488127_0659"/>